<gene>
    <name evidence="4" type="ORF">Tsubulata_006032</name>
</gene>
<keyword evidence="3" id="KW-0472">Membrane</keyword>
<evidence type="ECO:0000313" key="5">
    <source>
        <dbReference type="Proteomes" id="UP001141552"/>
    </source>
</evidence>
<comment type="caution">
    <text evidence="4">The sequence shown here is derived from an EMBL/GenBank/DDBJ whole genome shotgun (WGS) entry which is preliminary data.</text>
</comment>
<dbReference type="InterPro" id="IPR005061">
    <property type="entry name" value="Ist1"/>
</dbReference>
<comment type="similarity">
    <text evidence="1">Belongs to the IST1 family.</text>
</comment>
<feature type="compositionally biased region" description="Polar residues" evidence="2">
    <location>
        <begin position="918"/>
        <end position="935"/>
    </location>
</feature>
<dbReference type="EMBL" id="JAKUCV010001432">
    <property type="protein sequence ID" value="KAJ4846407.1"/>
    <property type="molecule type" value="Genomic_DNA"/>
</dbReference>
<feature type="transmembrane region" description="Helical" evidence="3">
    <location>
        <begin position="719"/>
        <end position="747"/>
    </location>
</feature>
<reference evidence="4" key="1">
    <citation type="submission" date="2022-02" db="EMBL/GenBank/DDBJ databases">
        <authorList>
            <person name="Henning P.M."/>
            <person name="McCubbin A.G."/>
            <person name="Shore J.S."/>
        </authorList>
    </citation>
    <scope>NUCLEOTIDE SEQUENCE</scope>
    <source>
        <strain evidence="4">F60SS</strain>
        <tissue evidence="4">Leaves</tissue>
    </source>
</reference>
<proteinExistence type="inferred from homology"/>
<sequence>MLDGILGRGFASKCKSLIKTTKNRIDVNRRKKNATLKFLKRDMADLLSNGLDINAYGRAEGLLDELRRIWCYDFIEQCCDFVLKHLSVMQKIRHCPEDCREAVSSLMSAAARYSELPELRDLRDTFYERYGNSVELFVNQELMQDIASEFSLKWDPRACEQMISKTPASAQDQPKTYGSSQNYWSSSSKETVENQPKTYGSPQINVHKYMSTTGKESAQKRDEHDLSAKERLRHDLGGYRFVNGKESNVPTKNELSHQSRHGVLSNGRKPESNVATKNELNHQSRNGILSHGHKPVIIKEESILKMDILIERTHEVNLEKHESWKTDTPSKTVRLGISSQRKKAESGNGGSEIDGRGNAWNTLTHRKPETLGQVDVSSHHAGLAGNNYGGQSKTAESRRDVQEQEVHVQKPYHNNALPPPYTKPNSKPKDNRQSGSDANLVPKASLLDHRTIAVNGSEVVQQEAYHVDHSRKTVGTARENSNGHEGHNYYQHDGVVNPIPKPRSMRRRHSKSHSSHGDATNLEDTGAVRRSSRSRRRNDPKKGLQILVDDDHYEDEEERIIDKLLLHYSKKPSADEPGRVRRKSRSRHAHHHGSEADVSTPHLRRDGPDETPEVFPPRSISLPREQTTSSEATKTFTRAASFNPDRSSPARHVHPKLPDYDDLAARFAALKGRLIEEGDLASGILYNDCNLSYSFRQYREERERERELRKQKMKGTSKVIMGATLVMVVTLAIVLALVLVLLVELYCTLLLRRRQLRAFSTTTTTTPTPTATATTTTSSPGNNTPSSQRPSEQSPSPPPPLSSYYAQGVLQAPRNLLFPAMSCKEHKVAKVRDDQDDFHQPHNVLEVFTQESHTSPQHIGVINTSSPLSTSFPNSPQQIREIHVQISSSNTCCNNEKATGVGDKEHLVYISNPIYDNNASRVNTPYETPDSSPSRLEQGGSSGEEEGEEEVINQPHSLPGTPPLTPMKKLPAQACSVSLRDATSLGTSGSDSVSNNGISSSSSGSPCTSPSW</sequence>
<dbReference type="InterPro" id="IPR042277">
    <property type="entry name" value="IST1-like"/>
</dbReference>
<feature type="non-terminal residue" evidence="4">
    <location>
        <position position="1"/>
    </location>
</feature>
<feature type="compositionally biased region" description="Low complexity" evidence="2">
    <location>
        <begin position="179"/>
        <end position="188"/>
    </location>
</feature>
<feature type="compositionally biased region" description="Polar residues" evidence="2">
    <location>
        <begin position="193"/>
        <end position="206"/>
    </location>
</feature>
<evidence type="ECO:0000256" key="3">
    <source>
        <dbReference type="SAM" id="Phobius"/>
    </source>
</evidence>
<reference evidence="4" key="2">
    <citation type="journal article" date="2023" name="Plants (Basel)">
        <title>Annotation of the Turnera subulata (Passifloraceae) Draft Genome Reveals the S-Locus Evolved after the Divergence of Turneroideae from Passifloroideae in a Stepwise Manner.</title>
        <authorList>
            <person name="Henning P.M."/>
            <person name="Roalson E.H."/>
            <person name="Mir W."/>
            <person name="McCubbin A.G."/>
            <person name="Shore J.S."/>
        </authorList>
    </citation>
    <scope>NUCLEOTIDE SEQUENCE</scope>
    <source>
        <strain evidence="4">F60SS</strain>
    </source>
</reference>
<feature type="compositionally biased region" description="Polar residues" evidence="2">
    <location>
        <begin position="624"/>
        <end position="646"/>
    </location>
</feature>
<feature type="region of interest" description="Disordered" evidence="2">
    <location>
        <begin position="240"/>
        <end position="274"/>
    </location>
</feature>
<feature type="region of interest" description="Disordered" evidence="2">
    <location>
        <begin position="474"/>
        <end position="543"/>
    </location>
</feature>
<dbReference type="PANTHER" id="PTHR12161:SF14">
    <property type="entry name" value="REGULATOR OF VPS4 ACTIVITY IN THE MVB PATHWAY PROTEIN"/>
    <property type="match status" value="1"/>
</dbReference>
<dbReference type="Gene3D" id="1.20.1260.60">
    <property type="entry name" value="Vacuolar protein sorting-associated protein Ist1"/>
    <property type="match status" value="1"/>
</dbReference>
<dbReference type="GO" id="GO:0015031">
    <property type="term" value="P:protein transport"/>
    <property type="evidence" value="ECO:0007669"/>
    <property type="project" value="InterPro"/>
</dbReference>
<name>A0A9Q0JMJ8_9ROSI</name>
<feature type="compositionally biased region" description="Basic residues" evidence="2">
    <location>
        <begin position="530"/>
        <end position="539"/>
    </location>
</feature>
<keyword evidence="5" id="KW-1185">Reference proteome</keyword>
<keyword evidence="3" id="KW-0812">Transmembrane</keyword>
<dbReference type="OrthoDB" id="29853at2759"/>
<organism evidence="4 5">
    <name type="scientific">Turnera subulata</name>
    <dbReference type="NCBI Taxonomy" id="218843"/>
    <lineage>
        <taxon>Eukaryota</taxon>
        <taxon>Viridiplantae</taxon>
        <taxon>Streptophyta</taxon>
        <taxon>Embryophyta</taxon>
        <taxon>Tracheophyta</taxon>
        <taxon>Spermatophyta</taxon>
        <taxon>Magnoliopsida</taxon>
        <taxon>eudicotyledons</taxon>
        <taxon>Gunneridae</taxon>
        <taxon>Pentapetalae</taxon>
        <taxon>rosids</taxon>
        <taxon>fabids</taxon>
        <taxon>Malpighiales</taxon>
        <taxon>Passifloraceae</taxon>
        <taxon>Turnera</taxon>
    </lineage>
</organism>
<feature type="region of interest" description="Disordered" evidence="2">
    <location>
        <begin position="165"/>
        <end position="206"/>
    </location>
</feature>
<protein>
    <submittedName>
        <fullName evidence="4">Uncharacterized protein</fullName>
    </submittedName>
</protein>
<dbReference type="FunFam" id="1.20.1260.60:FF:000002">
    <property type="entry name" value="Vacuolar protein sorting-associated protein IST1"/>
    <property type="match status" value="1"/>
</dbReference>
<feature type="region of interest" description="Disordered" evidence="2">
    <location>
        <begin position="571"/>
        <end position="655"/>
    </location>
</feature>
<feature type="compositionally biased region" description="Low complexity" evidence="2">
    <location>
        <begin position="988"/>
        <end position="1012"/>
    </location>
</feature>
<feature type="region of interest" description="Disordered" evidence="2">
    <location>
        <begin position="321"/>
        <end position="363"/>
    </location>
</feature>
<feature type="region of interest" description="Disordered" evidence="2">
    <location>
        <begin position="762"/>
        <end position="805"/>
    </location>
</feature>
<feature type="compositionally biased region" description="Basic residues" evidence="2">
    <location>
        <begin position="580"/>
        <end position="591"/>
    </location>
</feature>
<feature type="compositionally biased region" description="Polar residues" evidence="2">
    <location>
        <begin position="165"/>
        <end position="178"/>
    </location>
</feature>
<feature type="compositionally biased region" description="Low complexity" evidence="2">
    <location>
        <begin position="762"/>
        <end position="794"/>
    </location>
</feature>
<dbReference type="PANTHER" id="PTHR12161">
    <property type="entry name" value="IST1 FAMILY MEMBER"/>
    <property type="match status" value="1"/>
</dbReference>
<evidence type="ECO:0000313" key="4">
    <source>
        <dbReference type="EMBL" id="KAJ4846407.1"/>
    </source>
</evidence>
<evidence type="ECO:0000256" key="1">
    <source>
        <dbReference type="ARBA" id="ARBA00005536"/>
    </source>
</evidence>
<feature type="region of interest" description="Disordered" evidence="2">
    <location>
        <begin position="379"/>
        <end position="439"/>
    </location>
</feature>
<feature type="region of interest" description="Disordered" evidence="2">
    <location>
        <begin position="918"/>
        <end position="1012"/>
    </location>
</feature>
<feature type="compositionally biased region" description="Basic residues" evidence="2">
    <location>
        <begin position="503"/>
        <end position="514"/>
    </location>
</feature>
<keyword evidence="3" id="KW-1133">Transmembrane helix</keyword>
<evidence type="ECO:0000256" key="2">
    <source>
        <dbReference type="SAM" id="MobiDB-lite"/>
    </source>
</evidence>
<dbReference type="Pfam" id="PF03398">
    <property type="entry name" value="Ist1"/>
    <property type="match status" value="1"/>
</dbReference>
<accession>A0A9Q0JMJ8</accession>
<dbReference type="Proteomes" id="UP001141552">
    <property type="component" value="Unassembled WGS sequence"/>
</dbReference>
<feature type="compositionally biased region" description="Basic and acidic residues" evidence="2">
    <location>
        <begin position="395"/>
        <end position="408"/>
    </location>
</feature>
<dbReference type="AlphaFoldDB" id="A0A9Q0JMJ8"/>